<dbReference type="InterPro" id="IPR002560">
    <property type="entry name" value="Transposase_DDE"/>
</dbReference>
<gene>
    <name evidence="4" type="ORF">ILGIOHEN_00001</name>
    <name evidence="5" type="ORF">KJEMPLHC_00001</name>
    <name evidence="3" type="ORF">MHIOGHHE_00001</name>
</gene>
<organism evidence="5">
    <name type="scientific">Candidatus Methanogaster sp. ANME-2c ERB4</name>
    <dbReference type="NCBI Taxonomy" id="2759911"/>
    <lineage>
        <taxon>Archaea</taxon>
        <taxon>Methanobacteriati</taxon>
        <taxon>Methanobacteriota</taxon>
        <taxon>Stenosarchaea group</taxon>
        <taxon>Methanomicrobia</taxon>
        <taxon>Methanosarcinales</taxon>
        <taxon>ANME-2 cluster</taxon>
        <taxon>Candidatus Methanogasteraceae</taxon>
        <taxon>Candidatus Methanogaster</taxon>
    </lineage>
</organism>
<dbReference type="PANTHER" id="PTHR33498:SF1">
    <property type="entry name" value="TRANSPOSASE FOR INSERTION SEQUENCE ELEMENT IS1557"/>
    <property type="match status" value="1"/>
</dbReference>
<proteinExistence type="predicted"/>
<dbReference type="PANTHER" id="PTHR33498">
    <property type="entry name" value="TRANSPOSASE FOR INSERTION SEQUENCE ELEMENT IS1557"/>
    <property type="match status" value="1"/>
</dbReference>
<dbReference type="InterPro" id="IPR029261">
    <property type="entry name" value="Transposase_Znf"/>
</dbReference>
<dbReference type="EMBL" id="MT631179">
    <property type="protein sequence ID" value="QNO46275.1"/>
    <property type="molecule type" value="Genomic_DNA"/>
</dbReference>
<evidence type="ECO:0000259" key="2">
    <source>
        <dbReference type="Pfam" id="PF14690"/>
    </source>
</evidence>
<name>A0A7G9YE41_9EURY</name>
<dbReference type="AlphaFoldDB" id="A0A7G9YE41"/>
<evidence type="ECO:0000313" key="5">
    <source>
        <dbReference type="EMBL" id="QNO46275.1"/>
    </source>
</evidence>
<evidence type="ECO:0008006" key="6">
    <source>
        <dbReference type="Google" id="ProtNLM"/>
    </source>
</evidence>
<reference evidence="5" key="1">
    <citation type="submission" date="2020-06" db="EMBL/GenBank/DDBJ databases">
        <title>Unique genomic features of the anaerobic methanotrophic archaea.</title>
        <authorList>
            <person name="Chadwick G.L."/>
            <person name="Skennerton C.T."/>
            <person name="Laso-Perez R."/>
            <person name="Leu A.O."/>
            <person name="Speth D.R."/>
            <person name="Yu H."/>
            <person name="Morgan-Lang C."/>
            <person name="Hatzenpichler R."/>
            <person name="Goudeau D."/>
            <person name="Malmstrom R."/>
            <person name="Brazelton W.J."/>
            <person name="Woyke T."/>
            <person name="Hallam S.J."/>
            <person name="Tyson G.W."/>
            <person name="Wegener G."/>
            <person name="Boetius A."/>
            <person name="Orphan V."/>
        </authorList>
    </citation>
    <scope>NUCLEOTIDE SEQUENCE</scope>
</reference>
<dbReference type="Pfam" id="PF01610">
    <property type="entry name" value="DDE_Tnp_ISL3"/>
    <property type="match status" value="1"/>
</dbReference>
<feature type="domain" description="Transposase IS204/IS1001/IS1096/IS1165 DDE" evidence="1">
    <location>
        <begin position="155"/>
        <end position="262"/>
    </location>
</feature>
<sequence length="267" mass="30466">MDIIEKLLDIPDIEIEGTELNEKGDVIITVRSTIGVARCRKCGRRSSKLHGHDEAIMLRHLPILGRKTYIRICPARYRCTHCEGKPTTTQKLQWYKERSPCTIAYDEYILLQSVNSTISDVRIKEDIGYEAVVGVIQRHIENKVNWDKIERLNVIGIDEISLKKGHKDFVTIVTARDGDKITIIAVLNDRKKSTVKAFLSSIPKRLKKMVAEVCSDMYDGYINAAKEVFGEDVVVVVDRFHIAKLYRNVLDNLRKKETARLNPSSSL</sequence>
<dbReference type="Pfam" id="PF14690">
    <property type="entry name" value="Zn_ribbon_ISL3"/>
    <property type="match status" value="1"/>
</dbReference>
<feature type="domain" description="Transposase IS204/IS1001/IS1096/IS1165 zinc-finger" evidence="2">
    <location>
        <begin position="37"/>
        <end position="82"/>
    </location>
</feature>
<evidence type="ECO:0000313" key="4">
    <source>
        <dbReference type="EMBL" id="QNO44938.1"/>
    </source>
</evidence>
<dbReference type="InterPro" id="IPR047951">
    <property type="entry name" value="Transpos_ISL3"/>
</dbReference>
<evidence type="ECO:0000259" key="1">
    <source>
        <dbReference type="Pfam" id="PF01610"/>
    </source>
</evidence>
<evidence type="ECO:0000313" key="3">
    <source>
        <dbReference type="EMBL" id="QNO44697.1"/>
    </source>
</evidence>
<accession>A0A7G9YE41</accession>
<protein>
    <recommendedName>
        <fullName evidence="6">Transposase IS204/IS1001/IS1096/IS1165 DDE domain-containing protein</fullName>
    </recommendedName>
</protein>
<dbReference type="EMBL" id="MT631044">
    <property type="protein sequence ID" value="QNO44938.1"/>
    <property type="molecule type" value="Genomic_DNA"/>
</dbReference>
<dbReference type="EMBL" id="MT631001">
    <property type="protein sequence ID" value="QNO44697.1"/>
    <property type="molecule type" value="Genomic_DNA"/>
</dbReference>